<evidence type="ECO:0000256" key="1">
    <source>
        <dbReference type="SAM" id="MobiDB-lite"/>
    </source>
</evidence>
<dbReference type="Proteomes" id="UP000663855">
    <property type="component" value="Unassembled WGS sequence"/>
</dbReference>
<reference evidence="3" key="1">
    <citation type="submission" date="2021-02" db="EMBL/GenBank/DDBJ databases">
        <authorList>
            <person name="Nowell W R."/>
        </authorList>
    </citation>
    <scope>NUCLEOTIDE SEQUENCE</scope>
</reference>
<evidence type="ECO:0000313" key="4">
    <source>
        <dbReference type="Proteomes" id="UP000663855"/>
    </source>
</evidence>
<dbReference type="InterPro" id="IPR020864">
    <property type="entry name" value="MACPF"/>
</dbReference>
<protein>
    <recommendedName>
        <fullName evidence="2">MACPF domain-containing protein</fullName>
    </recommendedName>
</protein>
<dbReference type="SUPFAM" id="SSF52540">
    <property type="entry name" value="P-loop containing nucleoside triphosphate hydrolases"/>
    <property type="match status" value="1"/>
</dbReference>
<organism evidence="3 4">
    <name type="scientific">Rotaria magnacalcarata</name>
    <dbReference type="NCBI Taxonomy" id="392030"/>
    <lineage>
        <taxon>Eukaryota</taxon>
        <taxon>Metazoa</taxon>
        <taxon>Spiralia</taxon>
        <taxon>Gnathifera</taxon>
        <taxon>Rotifera</taxon>
        <taxon>Eurotatoria</taxon>
        <taxon>Bdelloidea</taxon>
        <taxon>Philodinida</taxon>
        <taxon>Philodinidae</taxon>
        <taxon>Rotaria</taxon>
    </lineage>
</organism>
<dbReference type="EMBL" id="CAJNOV010018725">
    <property type="protein sequence ID" value="CAF1623724.1"/>
    <property type="molecule type" value="Genomic_DNA"/>
</dbReference>
<dbReference type="InterPro" id="IPR006073">
    <property type="entry name" value="GTP-bd"/>
</dbReference>
<accession>A0A816CM90</accession>
<dbReference type="GO" id="GO:0005525">
    <property type="term" value="F:GTP binding"/>
    <property type="evidence" value="ECO:0007669"/>
    <property type="project" value="InterPro"/>
</dbReference>
<comment type="caution">
    <text evidence="3">The sequence shown here is derived from an EMBL/GenBank/DDBJ whole genome shotgun (WGS) entry which is preliminary data.</text>
</comment>
<name>A0A816CM90_9BILA</name>
<feature type="region of interest" description="Disordered" evidence="1">
    <location>
        <begin position="675"/>
        <end position="699"/>
    </location>
</feature>
<dbReference type="SUPFAM" id="SSF51294">
    <property type="entry name" value="Hedgehog/intein (Hint) domain"/>
    <property type="match status" value="1"/>
</dbReference>
<gene>
    <name evidence="3" type="ORF">CJN711_LOCUS38362</name>
</gene>
<dbReference type="InterPro" id="IPR036844">
    <property type="entry name" value="Hint_dom_sf"/>
</dbReference>
<dbReference type="AlphaFoldDB" id="A0A816CM90"/>
<feature type="domain" description="MACPF" evidence="2">
    <location>
        <begin position="353"/>
        <end position="677"/>
    </location>
</feature>
<dbReference type="Gene3D" id="3.40.50.300">
    <property type="entry name" value="P-loop containing nucleotide triphosphate hydrolases"/>
    <property type="match status" value="1"/>
</dbReference>
<sequence length="1007" mass="113536">HPNHKGLQAAYQSARNKRTPRVASILLVGLTGAGKSSTLNTLFNNNTLAEVGDTASCSSDIIEYEIEVPVVELNIDNTILRIIDIPGFGDTRSSSFDAQLIATLKNYFELHEDFKDGRVPNIVLIVAQFTDNRFEGENSAFVKMLKGLRNMKKYIFDKNNSNAIVLLTHLMSGKPKERKHPEEKCSCISSIVHQFTELPIPIITIVGENEAIEYELPQENGYFKLPNEDFYPYNLFQVIQQITTQAGDVMEFKVSKKVTKLLPFESQPVTDAMDAINAIMFNVTSTEVTESLNKSWKSMDSSVRNNNPGILQCIQTVFTKKGIKKLAELPKTENDIIMLMKEIPTNSIVPQLFQQALGIKVPKLGISLAVGQCYNIINDCTTPVSIFKFADSYTLSPIGYLIPSEIKCDMHSETKDVCQFVNSYNDYINCRLKDLNVIGQIRSEASAFNIDAGGSTGYNVITKNAAHDVRTKFTSLREYRQFRLTLANDIALDSDFESVVRDLPRFDLNDHTFVTKFQAFFQRYGTHVVISCFGGGSIEIEATVQTSGNLRSVDDLQKFTFQMKAGLTKIFETNVDSTYTDTHQSHSQANLTNITYSAYFKGGDIRHHVQNLANISSTDASRRISQWIESLTIQPLMLKTNMQLVPLSYYAEKINKNAAQNIELASKELFQASLNYVPPPPPPPPPPRPKVQPPQPENSGDCLKAGTLIMSSDGHQLPIEMIRSGDMILDIKLKPCKVIGVIYMLLDCKKFHGFSKTNCFFTGGHIFARDKSNEFFVVSKEAILKDNPFINELNVVEIKPNQSIKVMKFKNDSGKKHIVVCENVTIYKDETKYDSTTPVYFLIVESETGTYIANGYVCRHELPTFERWPNTLACFQEIFASNIVKQNSIGRKLTPSTLRRIEKIVDHVAEQLEREFSSKCETFFNDITNTGHENISTKYTIPDLSSYLTILTEMIENNYWSTFGMLIYGRCGNLIRELLDNQKQQTISISQIADFIIKSIENFSENN</sequence>
<evidence type="ECO:0000259" key="2">
    <source>
        <dbReference type="PROSITE" id="PS51412"/>
    </source>
</evidence>
<dbReference type="InterPro" id="IPR027417">
    <property type="entry name" value="P-loop_NTPase"/>
</dbReference>
<dbReference type="PROSITE" id="PS51412">
    <property type="entry name" value="MACPF_2"/>
    <property type="match status" value="1"/>
</dbReference>
<dbReference type="SMART" id="SM00457">
    <property type="entry name" value="MACPF"/>
    <property type="match status" value="1"/>
</dbReference>
<dbReference type="Pfam" id="PF01926">
    <property type="entry name" value="MMR_HSR1"/>
    <property type="match status" value="1"/>
</dbReference>
<evidence type="ECO:0000313" key="3">
    <source>
        <dbReference type="EMBL" id="CAF1623724.1"/>
    </source>
</evidence>
<feature type="non-terminal residue" evidence="3">
    <location>
        <position position="1007"/>
    </location>
</feature>
<proteinExistence type="predicted"/>
<dbReference type="Pfam" id="PF01823">
    <property type="entry name" value="MACPF"/>
    <property type="match status" value="1"/>
</dbReference>
<feature type="compositionally biased region" description="Pro residues" evidence="1">
    <location>
        <begin position="677"/>
        <end position="696"/>
    </location>
</feature>